<sequence>MQSARLDGRPLERAWITHEEIVSGGTFTLVMWSEPNKAWGSGPALAPPAGTRPVRPRPPHHGVAHHGGR</sequence>
<reference evidence="2" key="1">
    <citation type="journal article" date="2014" name="Int. J. Syst. Evol. Microbiol.">
        <title>Complete genome sequence of Corynebacterium casei LMG S-19264T (=DSM 44701T), isolated from a smear-ripened cheese.</title>
        <authorList>
            <consortium name="US DOE Joint Genome Institute (JGI-PGF)"/>
            <person name="Walter F."/>
            <person name="Albersmeier A."/>
            <person name="Kalinowski J."/>
            <person name="Ruckert C."/>
        </authorList>
    </citation>
    <scope>NUCLEOTIDE SEQUENCE</scope>
    <source>
        <strain evidence="2">JCM 5069</strain>
    </source>
</reference>
<proteinExistence type="predicted"/>
<keyword evidence="3" id="KW-1185">Reference proteome</keyword>
<dbReference type="AlphaFoldDB" id="A0A919GEZ9"/>
<name>A0A919GEZ9_9ACTN</name>
<gene>
    <name evidence="2" type="ORF">GCM10018793_45180</name>
</gene>
<dbReference type="Gene3D" id="3.30.2080.10">
    <property type="entry name" value="GH92 mannosidase domain"/>
    <property type="match status" value="1"/>
</dbReference>
<evidence type="ECO:0000256" key="1">
    <source>
        <dbReference type="SAM" id="MobiDB-lite"/>
    </source>
</evidence>
<reference evidence="2" key="2">
    <citation type="submission" date="2020-09" db="EMBL/GenBank/DDBJ databases">
        <authorList>
            <person name="Sun Q."/>
            <person name="Ohkuma M."/>
        </authorList>
    </citation>
    <scope>NUCLEOTIDE SEQUENCE</scope>
    <source>
        <strain evidence="2">JCM 5069</strain>
    </source>
</reference>
<feature type="region of interest" description="Disordered" evidence="1">
    <location>
        <begin position="39"/>
        <end position="69"/>
    </location>
</feature>
<feature type="compositionally biased region" description="Basic residues" evidence="1">
    <location>
        <begin position="54"/>
        <end position="69"/>
    </location>
</feature>
<accession>A0A919GEZ9</accession>
<dbReference type="Proteomes" id="UP000603708">
    <property type="component" value="Unassembled WGS sequence"/>
</dbReference>
<comment type="caution">
    <text evidence="2">The sequence shown here is derived from an EMBL/GenBank/DDBJ whole genome shotgun (WGS) entry which is preliminary data.</text>
</comment>
<dbReference type="EMBL" id="BNCD01000014">
    <property type="protein sequence ID" value="GHH83345.1"/>
    <property type="molecule type" value="Genomic_DNA"/>
</dbReference>
<evidence type="ECO:0000313" key="3">
    <source>
        <dbReference type="Proteomes" id="UP000603708"/>
    </source>
</evidence>
<protein>
    <submittedName>
        <fullName evidence="2">Uncharacterized protein</fullName>
    </submittedName>
</protein>
<organism evidence="2 3">
    <name type="scientific">Streptomyces sulfonofaciens</name>
    <dbReference type="NCBI Taxonomy" id="68272"/>
    <lineage>
        <taxon>Bacteria</taxon>
        <taxon>Bacillati</taxon>
        <taxon>Actinomycetota</taxon>
        <taxon>Actinomycetes</taxon>
        <taxon>Kitasatosporales</taxon>
        <taxon>Streptomycetaceae</taxon>
        <taxon>Streptomyces</taxon>
    </lineage>
</organism>
<evidence type="ECO:0000313" key="2">
    <source>
        <dbReference type="EMBL" id="GHH83345.1"/>
    </source>
</evidence>